<evidence type="ECO:0000313" key="3">
    <source>
        <dbReference type="Proteomes" id="UP000019202"/>
    </source>
</evidence>
<feature type="binding site" evidence="1">
    <location>
        <position position="85"/>
    </location>
    <ligand>
        <name>a divalent metal cation</name>
        <dbReference type="ChEBI" id="CHEBI:60240"/>
        <label>1</label>
    </ligand>
</feature>
<dbReference type="InterPro" id="IPR049677">
    <property type="entry name" value="QatD"/>
</dbReference>
<keyword evidence="3" id="KW-1185">Reference proteome</keyword>
<dbReference type="CDD" id="cd01310">
    <property type="entry name" value="TatD_DNAse"/>
    <property type="match status" value="1"/>
</dbReference>
<dbReference type="AlphaFoldDB" id="W1J2D5"/>
<dbReference type="PANTHER" id="PTHR46124">
    <property type="entry name" value="D-AMINOACYL-TRNA DEACYLASE"/>
    <property type="match status" value="1"/>
</dbReference>
<feature type="binding site" evidence="1">
    <location>
        <position position="123"/>
    </location>
    <ligand>
        <name>a divalent metal cation</name>
        <dbReference type="ChEBI" id="CHEBI:60240"/>
        <label>2</label>
    </ligand>
</feature>
<comment type="caution">
    <text evidence="2">The sequence shown here is derived from an EMBL/GenBank/DDBJ whole genome shotgun (WGS) entry which is preliminary data.</text>
</comment>
<sequence length="241" mass="27277">MSIDMHCHLDLYPQPEQVAEECKRRGTYILSVTTTPRAWHGTSSLAKGSQRIRTALGLHPQIAHQRSHELELFDSLLSETRYIGEIGLDGGKGFKEHWDIQLKVFRHILNNVNRAGGKIMTIHSRGSASVVLDEIENIDGVAVLHWFTGTPKQLERAIDLGCWFSVGPAMLDTIKGKSLALKIPKSRILTETDGPFGKFRNDPLMPWDSEIAEKQLTTLWDMSQMEVKAQLFENFRELCKL</sequence>
<dbReference type="Proteomes" id="UP000019202">
    <property type="component" value="Unassembled WGS sequence"/>
</dbReference>
<feature type="binding site" evidence="1">
    <location>
        <position position="8"/>
    </location>
    <ligand>
        <name>a divalent metal cation</name>
        <dbReference type="ChEBI" id="CHEBI:60240"/>
        <label>1</label>
    </ligand>
</feature>
<dbReference type="STRING" id="1427518.XSR1_340020"/>
<name>W1J2D5_9GAMM</name>
<dbReference type="GO" id="GO:0016788">
    <property type="term" value="F:hydrolase activity, acting on ester bonds"/>
    <property type="evidence" value="ECO:0007669"/>
    <property type="project" value="InterPro"/>
</dbReference>
<feature type="binding site" evidence="1">
    <location>
        <position position="145"/>
    </location>
    <ligand>
        <name>a divalent metal cation</name>
        <dbReference type="ChEBI" id="CHEBI:60240"/>
        <label>2</label>
    </ligand>
</feature>
<organism evidence="2 3">
    <name type="scientific">Xenorhabdus szentirmaii DSM 16338</name>
    <dbReference type="NCBI Taxonomy" id="1427518"/>
    <lineage>
        <taxon>Bacteria</taxon>
        <taxon>Pseudomonadati</taxon>
        <taxon>Pseudomonadota</taxon>
        <taxon>Gammaproteobacteria</taxon>
        <taxon>Enterobacterales</taxon>
        <taxon>Morganellaceae</taxon>
        <taxon>Xenorhabdus</taxon>
    </lineage>
</organism>
<reference evidence="2" key="1">
    <citation type="submission" date="2013-11" db="EMBL/GenBank/DDBJ databases">
        <title>Draft genome sequence and annotation of the entomopathogenic bacteria, Xenorhabdus cabanillasi strain JM26 and Xenorhabdus szentirmai strain DSM 16338.</title>
        <authorList>
            <person name="Gualtieri M."/>
            <person name="Ogier J.C."/>
            <person name="Pages S."/>
            <person name="Givaudan A."/>
            <person name="Gaudriault S."/>
        </authorList>
    </citation>
    <scope>NUCLEOTIDE SEQUENCE [LARGE SCALE GENOMIC DNA]</scope>
    <source>
        <strain evidence="2">DSM 16338</strain>
    </source>
</reference>
<gene>
    <name evidence="2" type="ORF">XSR1_340020</name>
</gene>
<dbReference type="SUPFAM" id="SSF51556">
    <property type="entry name" value="Metallo-dependent hydrolases"/>
    <property type="match status" value="1"/>
</dbReference>
<evidence type="ECO:0000256" key="1">
    <source>
        <dbReference type="PIRSR" id="PIRSR005902-1"/>
    </source>
</evidence>
<dbReference type="GO" id="GO:0046872">
    <property type="term" value="F:metal ion binding"/>
    <property type="evidence" value="ECO:0007669"/>
    <property type="project" value="UniProtKB-KW"/>
</dbReference>
<dbReference type="Gene3D" id="3.20.20.140">
    <property type="entry name" value="Metal-dependent hydrolases"/>
    <property type="match status" value="1"/>
</dbReference>
<dbReference type="OrthoDB" id="9810005at2"/>
<keyword evidence="1" id="KW-0479">Metal-binding</keyword>
<accession>W1J2D5</accession>
<feature type="binding site" evidence="1">
    <location>
        <position position="193"/>
    </location>
    <ligand>
        <name>a divalent metal cation</name>
        <dbReference type="ChEBI" id="CHEBI:60240"/>
        <label>1</label>
    </ligand>
</feature>
<dbReference type="InterPro" id="IPR032466">
    <property type="entry name" value="Metal_Hydrolase"/>
</dbReference>
<feature type="binding site" evidence="1">
    <location>
        <position position="6"/>
    </location>
    <ligand>
        <name>a divalent metal cation</name>
        <dbReference type="ChEBI" id="CHEBI:60240"/>
        <label>1</label>
    </ligand>
</feature>
<dbReference type="NCBIfam" id="NF041926">
    <property type="entry name" value="QatD"/>
    <property type="match status" value="1"/>
</dbReference>
<evidence type="ECO:0000313" key="2">
    <source>
        <dbReference type="EMBL" id="CDL83620.1"/>
    </source>
</evidence>
<proteinExistence type="predicted"/>
<dbReference type="PANTHER" id="PTHR46124:SF2">
    <property type="entry name" value="D-AMINOACYL-TRNA DEACYLASE"/>
    <property type="match status" value="1"/>
</dbReference>
<dbReference type="EMBL" id="CBXF010000093">
    <property type="protein sequence ID" value="CDL83620.1"/>
    <property type="molecule type" value="Genomic_DNA"/>
</dbReference>
<dbReference type="InterPro" id="IPR001130">
    <property type="entry name" value="TatD-like"/>
</dbReference>
<dbReference type="RefSeq" id="WP_099139187.1">
    <property type="nucleotide sequence ID" value="NZ_CAWLWS010000093.1"/>
</dbReference>
<dbReference type="PIRSF" id="PIRSF005902">
    <property type="entry name" value="DNase_TatD"/>
    <property type="match status" value="1"/>
</dbReference>
<dbReference type="Pfam" id="PF01026">
    <property type="entry name" value="TatD_DNase"/>
    <property type="match status" value="1"/>
</dbReference>
<protein>
    <submittedName>
        <fullName evidence="2">Uncharacterized protein</fullName>
    </submittedName>
</protein>